<proteinExistence type="predicted"/>
<evidence type="ECO:0000313" key="2">
    <source>
        <dbReference type="EMBL" id="SVB70836.1"/>
    </source>
</evidence>
<protein>
    <recommendedName>
        <fullName evidence="1">Cytochrome c-type biogenesis protein H Ig-like domain-containing protein</fullName>
    </recommendedName>
</protein>
<dbReference type="AlphaFoldDB" id="A0A382G6C5"/>
<dbReference type="EMBL" id="UINC01053834">
    <property type="protein sequence ID" value="SVB70836.1"/>
    <property type="molecule type" value="Genomic_DNA"/>
</dbReference>
<name>A0A382G6C5_9ZZZZ</name>
<accession>A0A382G6C5</accession>
<dbReference type="PROSITE" id="PS51257">
    <property type="entry name" value="PROKAR_LIPOPROTEIN"/>
    <property type="match status" value="1"/>
</dbReference>
<dbReference type="InterPro" id="IPR056412">
    <property type="entry name" value="Ig_CycH"/>
</dbReference>
<dbReference type="Pfam" id="PF23892">
    <property type="entry name" value="Ig_CycH"/>
    <property type="match status" value="2"/>
</dbReference>
<gene>
    <name evidence="2" type="ORF">METZ01_LOCUS223690</name>
</gene>
<reference evidence="2" key="1">
    <citation type="submission" date="2018-05" db="EMBL/GenBank/DDBJ databases">
        <authorList>
            <person name="Lanie J.A."/>
            <person name="Ng W.-L."/>
            <person name="Kazmierczak K.M."/>
            <person name="Andrzejewski T.M."/>
            <person name="Davidsen T.M."/>
            <person name="Wayne K.J."/>
            <person name="Tettelin H."/>
            <person name="Glass J.I."/>
            <person name="Rusch D."/>
            <person name="Podicherti R."/>
            <person name="Tsui H.-C.T."/>
            <person name="Winkler M.E."/>
        </authorList>
    </citation>
    <scope>NUCLEOTIDE SEQUENCE</scope>
</reference>
<sequence length="259" mass="28077">MIFYRNKLLKQLAIFWLIISFFAIVSCDRELKEHPISPQVKQQMDARKKFSDPARSVSGTVDFDESIASKVPKQGTLFLIARPEGVLRGPPLAAKRHSLVKFPFDFKIGQENVMLEGNTFEGNITVTARWDLDGMPKASPDDIDGSVTVTSGSTGVKIVLSHVIEAKKGSTDTMVSGTIRIDTSLADQIPEGASLFLIARSEGVQRGIPLAVKKLQGVTFPYSFTLGQADVMLPGALFEGPITIFARLDKDGDAAPAPG</sequence>
<feature type="non-terminal residue" evidence="2">
    <location>
        <position position="259"/>
    </location>
</feature>
<feature type="domain" description="Cytochrome c-type biogenesis protein H Ig-like" evidence="1">
    <location>
        <begin position="177"/>
        <end position="259"/>
    </location>
</feature>
<organism evidence="2">
    <name type="scientific">marine metagenome</name>
    <dbReference type="NCBI Taxonomy" id="408172"/>
    <lineage>
        <taxon>unclassified sequences</taxon>
        <taxon>metagenomes</taxon>
        <taxon>ecological metagenomes</taxon>
    </lineage>
</organism>
<feature type="domain" description="Cytochrome c-type biogenesis protein H Ig-like" evidence="1">
    <location>
        <begin position="59"/>
        <end position="151"/>
    </location>
</feature>
<evidence type="ECO:0000259" key="1">
    <source>
        <dbReference type="Pfam" id="PF23892"/>
    </source>
</evidence>
<feature type="non-terminal residue" evidence="2">
    <location>
        <position position="1"/>
    </location>
</feature>